<dbReference type="InterPro" id="IPR012337">
    <property type="entry name" value="RNaseH-like_sf"/>
</dbReference>
<dbReference type="PANTHER" id="PTHR46889:SF4">
    <property type="entry name" value="TRANSPOSASE INSO FOR INSERTION SEQUENCE ELEMENT IS911B-RELATED"/>
    <property type="match status" value="1"/>
</dbReference>
<proteinExistence type="predicted"/>
<dbReference type="GO" id="GO:0015074">
    <property type="term" value="P:DNA integration"/>
    <property type="evidence" value="ECO:0007669"/>
    <property type="project" value="InterPro"/>
</dbReference>
<reference evidence="2" key="1">
    <citation type="submission" date="2018-06" db="EMBL/GenBank/DDBJ databases">
        <authorList>
            <person name="Ashton P.M."/>
            <person name="Dallman T."/>
            <person name="Nair S."/>
            <person name="De Pinna E."/>
            <person name="Peters T."/>
            <person name="Grant K."/>
        </authorList>
    </citation>
    <scope>NUCLEOTIDE SEQUENCE</scope>
    <source>
        <strain evidence="2">430336</strain>
    </source>
</reference>
<sequence length="146" mass="16600">MSECPSMDLINGMLEEALSTLGANDSLILHSDQGWQYQMCSHQTKLKNHGMVQSISRKGNCLDNAVVESFFGTLKAECFYLNNYKNIMEFKQAIEAYIHYNNECISLNTKWTKSGRIPNLAPFSCLISLSNLAEAVQKRRFYLSED</sequence>
<dbReference type="PANTHER" id="PTHR46889">
    <property type="entry name" value="TRANSPOSASE INSF FOR INSERTION SEQUENCE IS3B-RELATED"/>
    <property type="match status" value="1"/>
</dbReference>
<organism evidence="2">
    <name type="scientific">Salmonella enterica subsp. enterica serovar Kottbus</name>
    <dbReference type="NCBI Taxonomy" id="224727"/>
    <lineage>
        <taxon>Bacteria</taxon>
        <taxon>Pseudomonadati</taxon>
        <taxon>Pseudomonadota</taxon>
        <taxon>Gammaproteobacteria</taxon>
        <taxon>Enterobacterales</taxon>
        <taxon>Enterobacteriaceae</taxon>
        <taxon>Salmonella</taxon>
    </lineage>
</organism>
<dbReference type="SUPFAM" id="SSF53098">
    <property type="entry name" value="Ribonuclease H-like"/>
    <property type="match status" value="1"/>
</dbReference>
<comment type="caution">
    <text evidence="2">The sequence shown here is derived from an EMBL/GenBank/DDBJ whole genome shotgun (WGS) entry which is preliminary data.</text>
</comment>
<dbReference type="EMBL" id="AAGQTM010000040">
    <property type="protein sequence ID" value="EBQ9797264.1"/>
    <property type="molecule type" value="Genomic_DNA"/>
</dbReference>
<dbReference type="AlphaFoldDB" id="A0A5J0SGI1"/>
<dbReference type="PROSITE" id="PS50994">
    <property type="entry name" value="INTEGRASE"/>
    <property type="match status" value="1"/>
</dbReference>
<dbReference type="GO" id="GO:0003676">
    <property type="term" value="F:nucleic acid binding"/>
    <property type="evidence" value="ECO:0007669"/>
    <property type="project" value="InterPro"/>
</dbReference>
<protein>
    <recommendedName>
        <fullName evidence="1">Integrase catalytic domain-containing protein</fullName>
    </recommendedName>
</protein>
<feature type="domain" description="Integrase catalytic" evidence="1">
    <location>
        <begin position="1"/>
        <end position="130"/>
    </location>
</feature>
<accession>A0A5J0SGI1</accession>
<evidence type="ECO:0000259" key="1">
    <source>
        <dbReference type="PROSITE" id="PS50994"/>
    </source>
</evidence>
<name>A0A5J0SGI1_SALET</name>
<dbReference type="InterPro" id="IPR001584">
    <property type="entry name" value="Integrase_cat-core"/>
</dbReference>
<dbReference type="Pfam" id="PF13333">
    <property type="entry name" value="rve_2"/>
    <property type="match status" value="1"/>
</dbReference>
<dbReference type="InterPro" id="IPR050900">
    <property type="entry name" value="Transposase_IS3/IS150/IS904"/>
</dbReference>
<evidence type="ECO:0000313" key="2">
    <source>
        <dbReference type="EMBL" id="EBQ9797264.1"/>
    </source>
</evidence>
<dbReference type="InterPro" id="IPR036397">
    <property type="entry name" value="RNaseH_sf"/>
</dbReference>
<gene>
    <name evidence="2" type="ORF">DM035_24420</name>
</gene>
<dbReference type="Gene3D" id="3.30.420.10">
    <property type="entry name" value="Ribonuclease H-like superfamily/Ribonuclease H"/>
    <property type="match status" value="1"/>
</dbReference>